<comment type="caution">
    <text evidence="2">The sequence shown here is derived from an EMBL/GenBank/DDBJ whole genome shotgun (WGS) entry which is preliminary data.</text>
</comment>
<dbReference type="InterPro" id="IPR011200">
    <property type="entry name" value="UCP012608"/>
</dbReference>
<dbReference type="EMBL" id="JABUFE010000001">
    <property type="protein sequence ID" value="NSX53469.1"/>
    <property type="molecule type" value="Genomic_DNA"/>
</dbReference>
<feature type="region of interest" description="Disordered" evidence="1">
    <location>
        <begin position="176"/>
        <end position="195"/>
    </location>
</feature>
<dbReference type="RefSeq" id="WP_174134579.1">
    <property type="nucleotide sequence ID" value="NZ_JABUFE010000001.1"/>
</dbReference>
<dbReference type="Proteomes" id="UP000777935">
    <property type="component" value="Unassembled WGS sequence"/>
</dbReference>
<evidence type="ECO:0000313" key="3">
    <source>
        <dbReference type="Proteomes" id="UP000777935"/>
    </source>
</evidence>
<accession>A0ABX2ISZ2</accession>
<proteinExistence type="predicted"/>
<dbReference type="PIRSF" id="PIRSF012608">
    <property type="entry name" value="UCP012608"/>
    <property type="match status" value="1"/>
</dbReference>
<sequence length="342" mass="38224">MTLKQAFLKQSESCSKLGSPFMGQLLHLFADRFERGTALADKMFDWPGDASSAGASLPLRLAGGLHALVLRGDLALKSVYPPNAVSDDMLWSAVNEAMIRNQPFLIHWIESAPQTNEVRRSAALIAAAHFLHNKVNMPFRVSELGASAGLNLMWDKFALRVGDKVLGPKDAPIQLTPDWAGHAPPVSQPNVEDRRGVDLSPIDPHSEQGKLRLRAYLWPDQPDRRQITDIAIATAQANVDQCDAIDWLEKRLKHTPGQAHLIYHTIAWQYFPKALQERGRKLIETAGQTATVENPLAWLSMEADNTPHSAALTLRLWPRDQHFNLARVDFHGRWINWLANQA</sequence>
<protein>
    <submittedName>
        <fullName evidence="2">DUF2332 family protein</fullName>
    </submittedName>
</protein>
<gene>
    <name evidence="2" type="ORF">HRQ87_01490</name>
</gene>
<organism evidence="2 3">
    <name type="scientific">Parasulfitobacter algicola</name>
    <dbReference type="NCBI Taxonomy" id="2614809"/>
    <lineage>
        <taxon>Bacteria</taxon>
        <taxon>Pseudomonadati</taxon>
        <taxon>Pseudomonadota</taxon>
        <taxon>Alphaproteobacteria</taxon>
        <taxon>Rhodobacterales</taxon>
        <taxon>Roseobacteraceae</taxon>
        <taxon>Parasulfitobacter</taxon>
    </lineage>
</organism>
<evidence type="ECO:0000313" key="2">
    <source>
        <dbReference type="EMBL" id="NSX53469.1"/>
    </source>
</evidence>
<dbReference type="Pfam" id="PF10094">
    <property type="entry name" value="DUF2332"/>
    <property type="match status" value="1"/>
</dbReference>
<keyword evidence="3" id="KW-1185">Reference proteome</keyword>
<reference evidence="2 3" key="1">
    <citation type="submission" date="2020-06" db="EMBL/GenBank/DDBJ databases">
        <title>Sulfitobacter algicola sp. nov., isolated from green algae.</title>
        <authorList>
            <person name="Wang C."/>
        </authorList>
    </citation>
    <scope>NUCLEOTIDE SEQUENCE [LARGE SCALE GENOMIC DNA]</scope>
    <source>
        <strain evidence="2 3">1151</strain>
    </source>
</reference>
<name>A0ABX2ISZ2_9RHOB</name>
<evidence type="ECO:0000256" key="1">
    <source>
        <dbReference type="SAM" id="MobiDB-lite"/>
    </source>
</evidence>